<dbReference type="EMBL" id="CAJOAZ010000406">
    <property type="protein sequence ID" value="CAF3640000.1"/>
    <property type="molecule type" value="Genomic_DNA"/>
</dbReference>
<protein>
    <recommendedName>
        <fullName evidence="6">Carrier domain-containing protein</fullName>
    </recommendedName>
</protein>
<evidence type="ECO:0000256" key="5">
    <source>
        <dbReference type="SAM" id="Phobius"/>
    </source>
</evidence>
<dbReference type="InterPro" id="IPR045851">
    <property type="entry name" value="AMP-bd_C_sf"/>
</dbReference>
<dbReference type="InterPro" id="IPR057737">
    <property type="entry name" value="Condensation_MtbB-like"/>
</dbReference>
<evidence type="ECO:0000259" key="6">
    <source>
        <dbReference type="PROSITE" id="PS50075"/>
    </source>
</evidence>
<dbReference type="CDD" id="cd05930">
    <property type="entry name" value="A_NRPS"/>
    <property type="match status" value="2"/>
</dbReference>
<gene>
    <name evidence="7" type="ORF">JYZ213_LOCUS35503</name>
    <name evidence="8" type="ORF">OXD698_LOCUS8416</name>
</gene>
<feature type="domain" description="Carrier" evidence="6">
    <location>
        <begin position="530"/>
        <end position="605"/>
    </location>
</feature>
<dbReference type="Gene3D" id="2.160.10.10">
    <property type="entry name" value="Hexapeptide repeat proteins"/>
    <property type="match status" value="2"/>
</dbReference>
<dbReference type="InterPro" id="IPR010071">
    <property type="entry name" value="AA_adenyl_dom"/>
</dbReference>
<dbReference type="NCBIfam" id="NF003417">
    <property type="entry name" value="PRK04813.1"/>
    <property type="match status" value="6"/>
</dbReference>
<keyword evidence="4" id="KW-0436">Ligase</keyword>
<dbReference type="Gene3D" id="3.40.50.12780">
    <property type="entry name" value="N-terminal domain of ligase-like"/>
    <property type="match status" value="5"/>
</dbReference>
<evidence type="ECO:0000313" key="9">
    <source>
        <dbReference type="Proteomes" id="UP000663845"/>
    </source>
</evidence>
<accession>A0A815HU09</accession>
<dbReference type="CDD" id="cd02440">
    <property type="entry name" value="AdoMet_MTases"/>
    <property type="match status" value="1"/>
</dbReference>
<dbReference type="PROSITE" id="PS50075">
    <property type="entry name" value="CARRIER"/>
    <property type="match status" value="3"/>
</dbReference>
<dbReference type="Pfam" id="PF00501">
    <property type="entry name" value="AMP-binding"/>
    <property type="match status" value="4"/>
</dbReference>
<dbReference type="NCBIfam" id="TIGR01733">
    <property type="entry name" value="AA-adenyl-dom"/>
    <property type="match status" value="2"/>
</dbReference>
<dbReference type="Gene3D" id="3.30.559.10">
    <property type="entry name" value="Chloramphenicol acetyltransferase-like domain"/>
    <property type="match status" value="5"/>
</dbReference>
<sequence length="6153" mass="708467">MESLPDSIEFIQRHIYEKITDGCEQKSAVILGEQSLTYAELIHCVQQLTLDLITKYQVQRTQVVCLCVERSIEMIIGAISITMCGAAYCALYPDDPVERLTSLVNQVHAEVVLVHDRTKMKFDDVKDNVSIVEIKYHQQLQPLTDAQVKLLSNVSIDLKDILYIIFTSGSTGAPKGAQLTHRNLLVFMDAIFQLDMMNSSSVVLQLGPCSSDIHVLEIIGPLYFGGTIIMLPPNGNIDLGILCNTLEKQEVTFAFIVPTLMKRLAEFICDPSNNYPLTFQTMRILWSGGEASNIGVIKTIFPYLHPVCKYYNVYGPTECTILATYFLITSEMLAANTLQSVPIGIPFPHYSCILLDENLKPASTLETGELYIRGNGLFPGYFGRDDLTNKVLIKINGILSYKTGDIMKIDEDNNIHFLGRSDFQIKLNGKRMEVGEIEQTILNFSDLITNCVVIKSIDHEKSYEYLIGYIQTSMVPFDEVSLTEYCHRHLPSHMVPVGFVALQQFPLNRNAKIDRKALTMIKPVVKDYVGPKDEVEKNLVEICQNLLNMEQISFNDNLLLIGAHSILINQIKSKIQQRFKINVPIKIFYEYPVLSMLAEYLKKVLLEQQEKEQINLLDLIENDISVRYKSFPTTEIQQSYLFGRMGYIELGQVSCFAYRECDFSINFDIEKLEHVLNHLIQRHETLRIIFPTDMEQIILENVPHYTINIFDLNCNISFEEQLTQRRIQLSHEVRLADKWPLFNIQVTRWIVKGEYQFRLHIGFDVLILDLWSLNLILSELSQLYYDPNTNLSAINISYRDYILTERKMKDMLIYKRDQQYWLNRLESFPLGPKLPFYNLPSELQSQKFIRLTQILDKKIWQQLKQTINKLQFSPAGFLAAVYGIVLAKWSEDQHFAINLPIFSRLPIHPQVNQLAGDFTTVIPLEIHYYPQIILKEFIRAIQKQLWSDLEHIFYTGVTFIRDLMRINNTRNIILPYVFTCGIDVNDSLHNNDINLIFEKKTVYNISQTPQIYLDNIVEEDNSHLIIHWDYIDNLFPPNMINDMLYTYTDLLRQLALSDDIWKKPLFLSISNEQQQRRFNFNNTQWKSNLQEKFLHTMIIEQAKQTPNSWAIFTSQINLTYKQLMDKVYPLAYFLYRQGAKPNKLIGILMKKGWEQIVSCLAILLSGAAYLPLDIDSPYDRISALIEQCNVKIILTQSNYQSNFENLLIIPVDTFNDVVNSESFFIEEQKVTDLAYVIFTSGSTGIPKGVMINHQAALNTILDINSRLELSTKDRIFGLSHLNFDLSVYDIFGILSAGGTIVIPDHDHYKNPEHWYDMIIKYHVTIWNSVPMLMQMFVEHLKHTNNHQELRHILLSGDWIPLSLSKSIHTTFGEQVTITSLGGATEASIWSIAYTLPKEILKEWKSIPYGIPLRNQHYYVYDIHLHDCPEWVTGELYIGGEGLANGYWNDQEKTRSSFIIHPLTNKRLYRTGDYGRFVPNGYIEFMGRKDFQVKVHGHRIELGEIEHHLQQHPDIHQAIVNIDDNSQHLIGYVMPEKNSIHNKEYDSTEMLMTDSIERISFKLARHGIKDRKKVEKSFTLTKPKLTETLINTYYMRKSYRQFTNEIIERSIIEKLLKNCHNSNNNEKISLSHLDFDILSQLLAVLTPISISDEPLPKYRYASIDDLYSVQVYIELPTSIDNISPGVYYHNPDEHTLELISTHINNEMMDIRLHLVGRSSAITPLYGKRLGSQFCMLETGYIMGLLEKEGSTLGLTFSNSTHNEAIASDILNINENDTHCCFKISPSEQNITNNVQNDDHQCIIYLKSVNDNKDQWFTYNKENDTVTPFHIETEITQEEIPLFFDDDNDAKIIFYDCQCAIFFIGRSECTFNIGKMSHVLMDHCLEMNIGMCPISARTSFPKQINDVLDSIVIHEKLNGSCVLHTLLIGKISNKQKSERTISEVKSISNWSETLRLYLRKKLPMYMVPSHFMSVSSFPLSANGKINRKALPKISLSVLQQEDSYNAPNTELEKTIANIWQEILYTDRLITQHDNLESNKLPFIANVSGTDRQTSFLISTTTSFFSVGGNSLLLVKTYQHYQSKLNFESEALSIRSFFDYNTIVEHAKLLETVIIDGTQLKQWHTLHINEGVASYAQERIFLDEQVRFSEQSAIYNELTVVKVTKGLLSVNRLLRALRYVLSKHKILRTSLVFDDEDSILKQSITDKHLIFTLAADQTFKSETELHNIVSQINTNPNLFDLSSGRVFYCQILRQQVIPDENHDKEIIKNSDVLVIGFHHIAIDHSTFPILFNDLCNSYNSNMTWFDDEESLQYIDYSVHERLINMTPSGEFWRSQLNGYNQECRLSLPVDRHCLYHDKRSVYVSVAHISFDNDILTSFLDYASSHQVTPFQLSLATFYAFLFKSTYPQNDLCISSLSANRYRTELQNMAGMFISTLPYRIQLDPQWSFDELVKHVQQKCLSILEHSHYPLQNILRDSHLNQSTVSFLQTLLNFVTVTSVDDQFTFDDVSLQLVSVEQFPDLAKFDFMLKLVYNPILDDNILSCSFICSRDLFEDTTVTKMIQRFQYLFKQLFSMNFNVNQPDLEVSPIAKVTLILPDEVNEMQRVAFYRQSNVSNEAPASFAQARIWLDERIRFDPDNPQVAIYNMPFVYRLQPGHTLSTEQFRHALHLTVNKHPSLHTSLVFDTEMNLLMQRVITDEHKNSNNNLFSIKETIYKTDEQLNQILHDEKRNPHLFDLAQGLVFRCHIVYYKQISSDHLLSHKDLLIFNFHHALFDFSSMKIFLHDLNQAYTTGQLLYDNNTNLRYLDYAVIEQQMPMTGASMFWFDALHDCKLDQSLSLPFDRYRLANEHRTGRGTSISFDFDQDLSHDFLIHASSNNISLEQLALTTYYMFLFKLTNGENDLCIGINTHGRYRDDLNSIIGMFVNAIPLRCQLDPHLSFHELTKHVQDSMINSMKYSYFPLQHILNQHPNISNPVFLDTSFEFILSMAKDEEDEIMIGDTRFSLLPYSIQISEDEVMSKFDFILSFQHDLNLNEFSCTVNASLDLFNAETICIIAQRLQKMLHQQFTSFDCTTNKPVYELSLILSNEQYLMQSLNNTQISFPSSITCIHHEFVCQVMKHPQKLAVELDEQSLTYCELLYYVQILSLSLLSEYLITPGEIVCQCVERSLSMVIGIMGIEMAGGVYCPLSPRDPQHRLHALIQQTQSRLVLVHYLTKMKSDHDIVSLDIDSILNVNNMDGDMNYNCLSSVKVKGKEIAYIIFTSGSTGIPKAIQARHENLIHFMNSLVRMDVFNKDDTVVQIGRCSFDIHVQEIIGTLMRGATLAMVHPGGTLDFDYLSNIVQIKQITYMFMVPSLLQSFFTFIEQSNKTTTAKYFRSLCSGGEPFSVKLSSLIANNSVSKYNVWNYYGPAEITIACTLHLIDIKANSRSIPIGRSLPNYRCLILNKFLQSTSVDQEGELFVGGAGVFAGYLERDDLTAKALVEIDGQLFYRTGDLVRMDSNGLLHYQGRKDHQIKLHGQRIELGEIERCLLNITSISACVVMKWNDDYLVAYVQSSDINEEELRQQCQSHLPPHMVPSIFIVLDKLPLNANGKIDRKQLPSPDYSLSTFLSSDKSDTPLNQFEERIHTIWRQVLHCNESHISKNTSFFTVGGHSLLFIELYHHYQSVFNFDAHSLSITPFLQQPTIFQHSQLLQTVIMNNVKTTQWYTLHINEGVASFAQERIFLDEQVRFSSDIAIYNELSTLQIVQGSISFNRLLQAFRYVLNKHRILRTSLMLNNDNSSLKQCITKIHKTFTITMNQTFGNENELRDIIYQTTINPTLFDLSTGRVFHAEILRHQISSNDNENNSHEFISNSDVLLIAFHHAAFDRASRSIFFNDLCLGYNTNTISIEDDESLQYIDYSIHERLIDMTTSREFWYLQLERYNFESRLSLPVDRHRLPNDHRSSSASVTQISFDNEISQSFLDYASTHHVTPFQLGLSILYAFLFKLTHGENDLCISCVNANRYKTKLQNIIGMFVSTLPYRIQLDPQWSFDKLVKYVREECLSILEHSHYPLQHILANLHIDQSNISFLETMFDFITLSSHSDKLSLDGASFKQVLFDQSFEVAKFDFMLTFIYDPILENNKLSFHLTCSHDLFDEITVTNMSRRLKYCFQQLFSSNETINRIDTCSTFISKINLILREETQEMEDTIFCRQSHIMNEAPASYAQALLYHNESIHFAPHISQVPVYNMPFPYHLHLHHTLSIQHLRHALQLIVRKHESLRTSLLFDTEKNIAIQRIIDMNDNSTQLFIFTESTYETQEQLNGILSDEKYSPHHFDLAQGLVFRCHIVYYKQISSNNILSDKDIVIFNFHHACFDYPSINIFLHDLDQAYKIGQLTTDDATTVSYIDYAVIEQQMSMTGASMFWLDTLYDYHLDQSLSLPYDRYRLMNEHRTDRATSISFDFGQDLSHHLLLYASSNNIKHEHLVLAIYFIFLFKLTNGEKDLCIAMNTNNRYRDELKSIIGLFENIIPLRCQLDSHCSFHYLLEYVREITTNSMKYSYFPLQRILNQYPNVSKPAFLDISFEFISSIASSDNKLIMIGDGQLSSIPFTMNTNDNEIRNKFDFSLLIQHDLNINQLSCTINASLDLFNVKTIDKICQQFHSILEQLFTSVNDQIEKSIYEISLTLPNERLLIQSMNNTQVSFPSSITCIHHEFVYQVMKHPQKLAVELDEQSLTYCELLYYVQVLALTLVNEYRLLSGEIVCQCVERSLSMVIGIMGIEMAGGVYCPLSPRDPQHRLHALIQQTQSRLVLVHWLTKNKFNDTIVSFDVSSILTYKDVISDIDADKLSNVIVTVDDIAYIIFTSGSTGIPKPAQLRHRNFTQSIRSLVLIDVFNKSDTVVQIARCSFDIHVQEIVGTIIIGERCSLKLIQLLQSITDNCHIWNLCGPAETTLQSLFHQVNLISDEQTIPLGIPLPNYRCIVQDNFDQSQAVHSDGELLVSGAGIFAGYLGRDDLSAKAFIYINDELFYRTGDLVLMDNKGLIHYVGRKDHQIKLHGQRIELGEIEQCLLRTSISACVVIKWNDDQLVAYIQSSDIDEKVLREHCQSHLPPHMIPSFFVILDKLPLNANGKIDRKLLPPPDFLSLVSGYSSNVPSTSVEQQLQKIFSQAFHIESPPIEVPFGQLGGTSLDAIRALTLIRQQIYTNIDIGLLFTNPSIRQLAQAIEPFLILNQSQETVFTANQSDEAHARFLPSFVIESVGIVFLVSQWLCPIIIIHQWCPLFFPILPAFHLLFYVICSRLFSPCYIKTDNLFSWNYYRWWFLDRLWNNNTFWLKHILGTPFYNYYLRLCGARINLNTHIYTTIIDAPWLLEIDDGSWIANETCLNCLYFNDDNTFKLSPIRIGSNCSIGTRSILFDGVDMQNNIIVQPMSLVTGFIASETIIDGEEHKYLPADISIVQSNRSLSIWHKIYQIIAIISIICIHCTLLVLVCKVYSVGQIPLPISITFCWTLWSIIGCFISLLLLKFIVGPCTAGEIYPIASRLYLQKIWLRQLIVSSFHHAWLLPTSYDYLYPFVLRWLGAQVEDDVKLYEIDTFLSCPTNLLKFGMGVTTFRGVLIVPTELTLLGNHRVDQIMLGSHTNLANGCSILPGSCLESETMIGNLTRISRETKNKFGEVLMGVPARTMPFQLPPRPKIQDQIDIIPFWHTCLSHYASKCLLLSIYSFGGLVGGSIIHTMLVCGLYRCHSYIRHEIVQQIIIRMSQDYAQFICPFLGNTQWLIRLFRAYGAHIGENNIVPDISCIVDYHLITIRDDVRLNVRAHIQGHSFEQRILKLAPVSIGNSCVLMSSSIVMSGCKLMGNNRLYPGTLIMKNDQLPPNTHWKGIPAQSYTVKARLSRPTIVHDDLVKYQQGYETINKLFLWYERIASIYTNVNELQFMNYGYADVDEYIDDHTGYYSRKLYEQVFANVTLTDQNILEVGCGRGAGAAWCVRTYAPRSYVGIDPSQDVINLCQQYYSTIPQLSFMIADPKTHLPFQNESMNVVLSIETTNTFDEIEAVKQFVNEITRVLTPNGYFLWCGLCNVDGSNVLIDYLTANNAFIINEKVNITRNVLHALDIQSNSCTDFIERYIQPADQEYCRLLAGLPGTQLYDNMQRGGAEYYRVVFRKKITKGHFVFNTKF</sequence>
<keyword evidence="5" id="KW-0812">Transmembrane</keyword>
<dbReference type="GO" id="GO:0047527">
    <property type="term" value="F:2,3-dihydroxybenzoate-serine ligase activity"/>
    <property type="evidence" value="ECO:0007669"/>
    <property type="project" value="TreeGrafter"/>
</dbReference>
<dbReference type="InterPro" id="IPR013216">
    <property type="entry name" value="Methyltransf_11"/>
</dbReference>
<feature type="transmembrane region" description="Helical" evidence="5">
    <location>
        <begin position="5476"/>
        <end position="5499"/>
    </location>
</feature>
<dbReference type="InterPro" id="IPR025110">
    <property type="entry name" value="AMP-bd_C"/>
</dbReference>
<dbReference type="GO" id="GO:0008757">
    <property type="term" value="F:S-adenosylmethionine-dependent methyltransferase activity"/>
    <property type="evidence" value="ECO:0007669"/>
    <property type="project" value="InterPro"/>
</dbReference>
<dbReference type="Gene3D" id="3.30.559.30">
    <property type="entry name" value="Nonribosomal peptide synthetase, condensation domain"/>
    <property type="match status" value="5"/>
</dbReference>
<comment type="pathway">
    <text evidence="1">Siderophore biosynthesis.</text>
</comment>
<keyword evidence="5" id="KW-1133">Transmembrane helix</keyword>
<dbReference type="InterPro" id="IPR000873">
    <property type="entry name" value="AMP-dep_synth/lig_dom"/>
</dbReference>
<dbReference type="InterPro" id="IPR042099">
    <property type="entry name" value="ANL_N_sf"/>
</dbReference>
<dbReference type="Pfam" id="PF13193">
    <property type="entry name" value="AMP-binding_C"/>
    <property type="match status" value="1"/>
</dbReference>
<dbReference type="GO" id="GO:0031177">
    <property type="term" value="F:phosphopantetheine binding"/>
    <property type="evidence" value="ECO:0007669"/>
    <property type="project" value="TreeGrafter"/>
</dbReference>
<keyword evidence="3" id="KW-0597">Phosphoprotein</keyword>
<keyword evidence="2" id="KW-0596">Phosphopantetheine</keyword>
<dbReference type="InterPro" id="IPR020845">
    <property type="entry name" value="AMP-binding_CS"/>
</dbReference>
<dbReference type="PANTHER" id="PTHR45527:SF10">
    <property type="entry name" value="PYOCHELIN SYNTHASE PCHF"/>
    <property type="match status" value="1"/>
</dbReference>
<dbReference type="InterPro" id="IPR036736">
    <property type="entry name" value="ACP-like_sf"/>
</dbReference>
<dbReference type="SUPFAM" id="SSF51161">
    <property type="entry name" value="Trimeric LpxA-like enzymes"/>
    <property type="match status" value="3"/>
</dbReference>
<evidence type="ECO:0000313" key="8">
    <source>
        <dbReference type="EMBL" id="CAF3640000.1"/>
    </source>
</evidence>
<dbReference type="InterPro" id="IPR023213">
    <property type="entry name" value="CAT-like_dom_sf"/>
</dbReference>
<dbReference type="Pfam" id="PF00668">
    <property type="entry name" value="Condensation"/>
    <property type="match status" value="5"/>
</dbReference>
<dbReference type="InterPro" id="IPR029063">
    <property type="entry name" value="SAM-dependent_MTases_sf"/>
</dbReference>
<dbReference type="SUPFAM" id="SSF53335">
    <property type="entry name" value="S-adenosyl-L-methionine-dependent methyltransferases"/>
    <property type="match status" value="1"/>
</dbReference>
<dbReference type="GO" id="GO:0005829">
    <property type="term" value="C:cytosol"/>
    <property type="evidence" value="ECO:0007669"/>
    <property type="project" value="TreeGrafter"/>
</dbReference>
<evidence type="ECO:0000313" key="7">
    <source>
        <dbReference type="EMBL" id="CAF1359595.1"/>
    </source>
</evidence>
<dbReference type="Proteomes" id="UP000663845">
    <property type="component" value="Unassembled WGS sequence"/>
</dbReference>
<dbReference type="Pfam" id="PF00550">
    <property type="entry name" value="PP-binding"/>
    <property type="match status" value="3"/>
</dbReference>
<comment type="caution">
    <text evidence="7">The sequence shown here is derived from an EMBL/GenBank/DDBJ whole genome shotgun (WGS) entry which is preliminary data.</text>
</comment>
<dbReference type="EMBL" id="CAJNOG010000794">
    <property type="protein sequence ID" value="CAF1359595.1"/>
    <property type="molecule type" value="Genomic_DNA"/>
</dbReference>
<reference evidence="7" key="1">
    <citation type="submission" date="2021-02" db="EMBL/GenBank/DDBJ databases">
        <authorList>
            <person name="Nowell W R."/>
        </authorList>
    </citation>
    <scope>NUCLEOTIDE SEQUENCE</scope>
</reference>
<dbReference type="GO" id="GO:0009239">
    <property type="term" value="P:enterobactin biosynthetic process"/>
    <property type="evidence" value="ECO:0007669"/>
    <property type="project" value="TreeGrafter"/>
</dbReference>
<dbReference type="PROSITE" id="PS00455">
    <property type="entry name" value="AMP_BINDING"/>
    <property type="match status" value="4"/>
</dbReference>
<dbReference type="GO" id="GO:0009366">
    <property type="term" value="C:enterobactin synthetase complex"/>
    <property type="evidence" value="ECO:0007669"/>
    <property type="project" value="TreeGrafter"/>
</dbReference>
<dbReference type="Proteomes" id="UP000663844">
    <property type="component" value="Unassembled WGS sequence"/>
</dbReference>
<dbReference type="GO" id="GO:0016491">
    <property type="term" value="F:oxidoreductase activity"/>
    <property type="evidence" value="ECO:0007669"/>
    <property type="project" value="InterPro"/>
</dbReference>
<dbReference type="Gene3D" id="3.40.109.10">
    <property type="entry name" value="NADH Oxidase"/>
    <property type="match status" value="1"/>
</dbReference>
<evidence type="ECO:0000256" key="3">
    <source>
        <dbReference type="ARBA" id="ARBA00022553"/>
    </source>
</evidence>
<dbReference type="InterPro" id="IPR001242">
    <property type="entry name" value="Condensation_dom"/>
</dbReference>
<dbReference type="Gene3D" id="1.10.1200.10">
    <property type="entry name" value="ACP-like"/>
    <property type="match status" value="4"/>
</dbReference>
<evidence type="ECO:0000256" key="2">
    <source>
        <dbReference type="ARBA" id="ARBA00022450"/>
    </source>
</evidence>
<dbReference type="InterPro" id="IPR011004">
    <property type="entry name" value="Trimer_LpxA-like_sf"/>
</dbReference>
<dbReference type="InterPro" id="IPR009081">
    <property type="entry name" value="PP-bd_ACP"/>
</dbReference>
<organism evidence="7 9">
    <name type="scientific">Adineta steineri</name>
    <dbReference type="NCBI Taxonomy" id="433720"/>
    <lineage>
        <taxon>Eukaryota</taxon>
        <taxon>Metazoa</taxon>
        <taxon>Spiralia</taxon>
        <taxon>Gnathifera</taxon>
        <taxon>Rotifera</taxon>
        <taxon>Eurotatoria</taxon>
        <taxon>Bdelloidea</taxon>
        <taxon>Adinetida</taxon>
        <taxon>Adinetidae</taxon>
        <taxon>Adineta</taxon>
    </lineage>
</organism>
<feature type="transmembrane region" description="Helical" evidence="5">
    <location>
        <begin position="5691"/>
        <end position="5712"/>
    </location>
</feature>
<feature type="domain" description="Carrier" evidence="6">
    <location>
        <begin position="3613"/>
        <end position="3693"/>
    </location>
</feature>
<dbReference type="SUPFAM" id="SSF56801">
    <property type="entry name" value="Acetyl-CoA synthetase-like"/>
    <property type="match status" value="4"/>
</dbReference>
<keyword evidence="5" id="KW-0472">Membrane</keyword>
<proteinExistence type="predicted"/>
<dbReference type="FunFam" id="3.40.50.980:FF:000001">
    <property type="entry name" value="Non-ribosomal peptide synthetase"/>
    <property type="match status" value="1"/>
</dbReference>
<dbReference type="Gene3D" id="3.40.50.150">
    <property type="entry name" value="Vaccinia Virus protein VP39"/>
    <property type="match status" value="1"/>
</dbReference>
<name>A0A815HU09_9BILA</name>
<dbReference type="InterPro" id="IPR000415">
    <property type="entry name" value="Nitroreductase-like"/>
</dbReference>
<feature type="transmembrane region" description="Helical" evidence="5">
    <location>
        <begin position="5445"/>
        <end position="5470"/>
    </location>
</feature>
<dbReference type="Gene3D" id="3.30.300.30">
    <property type="match status" value="5"/>
</dbReference>
<dbReference type="CDD" id="cd19535">
    <property type="entry name" value="Cyc_NRPS"/>
    <property type="match status" value="1"/>
</dbReference>
<feature type="domain" description="Carrier" evidence="6">
    <location>
        <begin position="5129"/>
        <end position="5204"/>
    </location>
</feature>
<dbReference type="Pfam" id="PF08241">
    <property type="entry name" value="Methyltransf_11"/>
    <property type="match status" value="1"/>
</dbReference>
<evidence type="ECO:0000256" key="1">
    <source>
        <dbReference type="ARBA" id="ARBA00004924"/>
    </source>
</evidence>
<dbReference type="PANTHER" id="PTHR45527">
    <property type="entry name" value="NONRIBOSOMAL PEPTIDE SYNTHETASE"/>
    <property type="match status" value="1"/>
</dbReference>
<dbReference type="SUPFAM" id="SSF52777">
    <property type="entry name" value="CoA-dependent acyltransferases"/>
    <property type="match status" value="10"/>
</dbReference>
<evidence type="ECO:0000256" key="4">
    <source>
        <dbReference type="ARBA" id="ARBA00022598"/>
    </source>
</evidence>
<dbReference type="SUPFAM" id="SSF47336">
    <property type="entry name" value="ACP-like"/>
    <property type="match status" value="3"/>
</dbReference>
<dbReference type="GO" id="GO:0043041">
    <property type="term" value="P:amino acid activation for nonribosomal peptide biosynthetic process"/>
    <property type="evidence" value="ECO:0007669"/>
    <property type="project" value="TreeGrafter"/>
</dbReference>
<feature type="transmembrane region" description="Helical" evidence="5">
    <location>
        <begin position="5257"/>
        <end position="5277"/>
    </location>
</feature>